<evidence type="ECO:0000256" key="5">
    <source>
        <dbReference type="ARBA" id="ARBA00022454"/>
    </source>
</evidence>
<evidence type="ECO:0000256" key="4">
    <source>
        <dbReference type="ARBA" id="ARBA00008491"/>
    </source>
</evidence>
<dbReference type="Proteomes" id="UP000398389">
    <property type="component" value="Unassembled WGS sequence"/>
</dbReference>
<dbReference type="InterPro" id="IPR013966">
    <property type="entry name" value="Spc34"/>
</dbReference>
<evidence type="ECO:0000256" key="17">
    <source>
        <dbReference type="ARBA" id="ARBA00044112"/>
    </source>
</evidence>
<keyword evidence="15" id="KW-0131">Cell cycle</keyword>
<keyword evidence="9" id="KW-0498">Mitosis</keyword>
<evidence type="ECO:0000256" key="7">
    <source>
        <dbReference type="ARBA" id="ARBA00022618"/>
    </source>
</evidence>
<evidence type="ECO:0000256" key="12">
    <source>
        <dbReference type="ARBA" id="ARBA00023054"/>
    </source>
</evidence>
<evidence type="ECO:0000256" key="10">
    <source>
        <dbReference type="ARBA" id="ARBA00022829"/>
    </source>
</evidence>
<accession>A0A5E8C3F5</accession>
<evidence type="ECO:0000256" key="15">
    <source>
        <dbReference type="ARBA" id="ARBA00023306"/>
    </source>
</evidence>
<comment type="similarity">
    <text evidence="4">Belongs to the DASH complex SPC34 family.</text>
</comment>
<sequence length="166" mass="18612">MLTKPDITSLMRDADPSEEALYATSNDPRAVLNRASSELKAAYSKTNSRRKNDPADVGLICAAVDSVTEIYPLPGIREKTERLRARYDYFQTSIAKQEDRIEHQRQQLTRMTLSSGVVTASNLESLNQQQQQKAVESLTSVQAAEKIEQLRAEIAQLEADEEENLV</sequence>
<keyword evidence="8" id="KW-0493">Microtubule</keyword>
<keyword evidence="20" id="KW-1185">Reference proteome</keyword>
<organism evidence="19 20">
    <name type="scientific">Magnusiomyces paraingens</name>
    <dbReference type="NCBI Taxonomy" id="2606893"/>
    <lineage>
        <taxon>Eukaryota</taxon>
        <taxon>Fungi</taxon>
        <taxon>Dikarya</taxon>
        <taxon>Ascomycota</taxon>
        <taxon>Saccharomycotina</taxon>
        <taxon>Dipodascomycetes</taxon>
        <taxon>Dipodascales</taxon>
        <taxon>Dipodascaceae</taxon>
        <taxon>Magnusiomyces</taxon>
    </lineage>
</organism>
<keyword evidence="7" id="KW-0132">Cell division</keyword>
<dbReference type="GO" id="GO:0008608">
    <property type="term" value="P:attachment of spindle microtubules to kinetochore"/>
    <property type="evidence" value="ECO:0007669"/>
    <property type="project" value="InterPro"/>
</dbReference>
<evidence type="ECO:0000256" key="2">
    <source>
        <dbReference type="ARBA" id="ARBA00004186"/>
    </source>
</evidence>
<keyword evidence="14" id="KW-0539">Nucleus</keyword>
<keyword evidence="10" id="KW-0159">Chromosome partition</keyword>
<keyword evidence="11" id="KW-0995">Kinetochore</keyword>
<dbReference type="GO" id="GO:0005876">
    <property type="term" value="C:spindle microtubule"/>
    <property type="evidence" value="ECO:0007669"/>
    <property type="project" value="InterPro"/>
</dbReference>
<dbReference type="GeneID" id="43584943"/>
<evidence type="ECO:0000256" key="9">
    <source>
        <dbReference type="ARBA" id="ARBA00022776"/>
    </source>
</evidence>
<evidence type="ECO:0000313" key="19">
    <source>
        <dbReference type="EMBL" id="VVT58284.1"/>
    </source>
</evidence>
<evidence type="ECO:0000256" key="6">
    <source>
        <dbReference type="ARBA" id="ARBA00022490"/>
    </source>
</evidence>
<reference evidence="19 20" key="1">
    <citation type="submission" date="2019-09" db="EMBL/GenBank/DDBJ databases">
        <authorList>
            <person name="Brejova B."/>
        </authorList>
    </citation>
    <scope>NUCLEOTIDE SEQUENCE [LARGE SCALE GENOMIC DNA]</scope>
</reference>
<gene>
    <name evidence="19" type="ORF">SAPINGB_P006129</name>
</gene>
<evidence type="ECO:0000313" key="20">
    <source>
        <dbReference type="Proteomes" id="UP000398389"/>
    </source>
</evidence>
<name>A0A5E8C3F5_9ASCO</name>
<dbReference type="GO" id="GO:0051301">
    <property type="term" value="P:cell division"/>
    <property type="evidence" value="ECO:0007669"/>
    <property type="project" value="UniProtKB-KW"/>
</dbReference>
<keyword evidence="5" id="KW-0158">Chromosome</keyword>
<evidence type="ECO:0000256" key="14">
    <source>
        <dbReference type="ARBA" id="ARBA00023242"/>
    </source>
</evidence>
<proteinExistence type="inferred from homology"/>
<keyword evidence="12" id="KW-0175">Coiled coil</keyword>
<evidence type="ECO:0000256" key="3">
    <source>
        <dbReference type="ARBA" id="ARBA00004629"/>
    </source>
</evidence>
<evidence type="ECO:0000256" key="11">
    <source>
        <dbReference type="ARBA" id="ARBA00022838"/>
    </source>
</evidence>
<dbReference type="Pfam" id="PF08657">
    <property type="entry name" value="DASH_Spc34"/>
    <property type="match status" value="1"/>
</dbReference>
<comment type="subcellular location">
    <subcellularLocation>
        <location evidence="3">Chromosome</location>
        <location evidence="3">Centromere</location>
        <location evidence="3">Kinetochore</location>
    </subcellularLocation>
    <subcellularLocation>
        <location evidence="2">Cytoplasm</location>
        <location evidence="2">Cytoskeleton</location>
        <location evidence="2">Spindle</location>
    </subcellularLocation>
    <subcellularLocation>
        <location evidence="1">Nucleus</location>
    </subcellularLocation>
</comment>
<keyword evidence="16" id="KW-0137">Centromere</keyword>
<dbReference type="AlphaFoldDB" id="A0A5E8C3F5"/>
<evidence type="ECO:0000256" key="13">
    <source>
        <dbReference type="ARBA" id="ARBA00023212"/>
    </source>
</evidence>
<protein>
    <recommendedName>
        <fullName evidence="17">DASH complex subunit SPC34</fullName>
    </recommendedName>
    <alternativeName>
        <fullName evidence="18">Outer kinetochore protein SPC34</fullName>
    </alternativeName>
</protein>
<keyword evidence="13" id="KW-0206">Cytoskeleton</keyword>
<evidence type="ECO:0000256" key="8">
    <source>
        <dbReference type="ARBA" id="ARBA00022701"/>
    </source>
</evidence>
<dbReference type="EMBL" id="CABVLU010000005">
    <property type="protein sequence ID" value="VVT58284.1"/>
    <property type="molecule type" value="Genomic_DNA"/>
</dbReference>
<keyword evidence="6" id="KW-0963">Cytoplasm</keyword>
<evidence type="ECO:0000256" key="1">
    <source>
        <dbReference type="ARBA" id="ARBA00004123"/>
    </source>
</evidence>
<evidence type="ECO:0000256" key="16">
    <source>
        <dbReference type="ARBA" id="ARBA00023328"/>
    </source>
</evidence>
<evidence type="ECO:0000256" key="18">
    <source>
        <dbReference type="ARBA" id="ARBA00044346"/>
    </source>
</evidence>
<dbReference type="OrthoDB" id="10016597at2759"/>
<dbReference type="GO" id="GO:0042729">
    <property type="term" value="C:DASH complex"/>
    <property type="evidence" value="ECO:0007669"/>
    <property type="project" value="InterPro"/>
</dbReference>
<dbReference type="RefSeq" id="XP_031856734.1">
    <property type="nucleotide sequence ID" value="XM_032000843.1"/>
</dbReference>